<sequence>MRTQVSISLWLLSTGWVHGLPVLKAQSPGVLPISENPLKPPHRSTLPFPPPVIGCHDAIYCEGPILKTVQLSQVYPDSKTFVDQPTLVPVDQVMKNFENIKNPKDKEEIRRFLKENFAKEGSELIPVKPQDFHKNPNFLSGIKDRYLKGWAENLHDFWPELTRKVDKSKLCKGCSSSFLDIPHPFVVPGGRFREYYYWDSYFTME</sequence>
<accession>A0A9W8AIA7</accession>
<dbReference type="Pfam" id="PF01204">
    <property type="entry name" value="Trehalase"/>
    <property type="match status" value="1"/>
</dbReference>
<dbReference type="EC" id="3.2.1.28" evidence="2"/>
<evidence type="ECO:0000313" key="9">
    <source>
        <dbReference type="Proteomes" id="UP001150925"/>
    </source>
</evidence>
<keyword evidence="9" id="KW-1185">Reference proteome</keyword>
<dbReference type="SUPFAM" id="SSF48208">
    <property type="entry name" value="Six-hairpin glycosidases"/>
    <property type="match status" value="1"/>
</dbReference>
<evidence type="ECO:0000256" key="7">
    <source>
        <dbReference type="SAM" id="SignalP"/>
    </source>
</evidence>
<evidence type="ECO:0000313" key="8">
    <source>
        <dbReference type="EMBL" id="KAJ1950808.1"/>
    </source>
</evidence>
<dbReference type="InterPro" id="IPR018232">
    <property type="entry name" value="Glyco_hydro_37_CS"/>
</dbReference>
<dbReference type="InterPro" id="IPR008928">
    <property type="entry name" value="6-hairpin_glycosidase_sf"/>
</dbReference>
<dbReference type="GO" id="GO:0005993">
    <property type="term" value="P:trehalose catabolic process"/>
    <property type="evidence" value="ECO:0007669"/>
    <property type="project" value="TreeGrafter"/>
</dbReference>
<dbReference type="OrthoDB" id="3542292at2759"/>
<dbReference type="AlphaFoldDB" id="A0A9W8AIA7"/>
<evidence type="ECO:0000256" key="6">
    <source>
        <dbReference type="ARBA" id="ARBA00031637"/>
    </source>
</evidence>
<organism evidence="8 9">
    <name type="scientific">Dispira parvispora</name>
    <dbReference type="NCBI Taxonomy" id="1520584"/>
    <lineage>
        <taxon>Eukaryota</taxon>
        <taxon>Fungi</taxon>
        <taxon>Fungi incertae sedis</taxon>
        <taxon>Zoopagomycota</taxon>
        <taxon>Kickxellomycotina</taxon>
        <taxon>Dimargaritomycetes</taxon>
        <taxon>Dimargaritales</taxon>
        <taxon>Dimargaritaceae</taxon>
        <taxon>Dispira</taxon>
    </lineage>
</organism>
<comment type="similarity">
    <text evidence="1">Belongs to the glycosyl hydrolase 37 family.</text>
</comment>
<feature type="chain" id="PRO_5040789766" description="alpha,alpha-trehalase" evidence="7">
    <location>
        <begin position="20"/>
        <end position="205"/>
    </location>
</feature>
<keyword evidence="3" id="KW-0378">Hydrolase</keyword>
<comment type="caution">
    <text evidence="8">The sequence shown here is derived from an EMBL/GenBank/DDBJ whole genome shotgun (WGS) entry which is preliminary data.</text>
</comment>
<reference evidence="8" key="1">
    <citation type="submission" date="2022-07" db="EMBL/GenBank/DDBJ databases">
        <title>Phylogenomic reconstructions and comparative analyses of Kickxellomycotina fungi.</title>
        <authorList>
            <person name="Reynolds N.K."/>
            <person name="Stajich J.E."/>
            <person name="Barry K."/>
            <person name="Grigoriev I.V."/>
            <person name="Crous P."/>
            <person name="Smith M.E."/>
        </authorList>
    </citation>
    <scope>NUCLEOTIDE SEQUENCE</scope>
    <source>
        <strain evidence="8">RSA 1196</strain>
    </source>
</reference>
<dbReference type="Gene3D" id="1.50.10.10">
    <property type="match status" value="1"/>
</dbReference>
<evidence type="ECO:0000256" key="3">
    <source>
        <dbReference type="ARBA" id="ARBA00022801"/>
    </source>
</evidence>
<dbReference type="InterPro" id="IPR012341">
    <property type="entry name" value="6hp_glycosidase-like_sf"/>
</dbReference>
<dbReference type="Proteomes" id="UP001150925">
    <property type="component" value="Unassembled WGS sequence"/>
</dbReference>
<dbReference type="PROSITE" id="PS00927">
    <property type="entry name" value="TREHALASE_1"/>
    <property type="match status" value="1"/>
</dbReference>
<evidence type="ECO:0000256" key="1">
    <source>
        <dbReference type="ARBA" id="ARBA00005615"/>
    </source>
</evidence>
<feature type="signal peptide" evidence="7">
    <location>
        <begin position="1"/>
        <end position="19"/>
    </location>
</feature>
<keyword evidence="7" id="KW-0732">Signal</keyword>
<dbReference type="PANTHER" id="PTHR23403">
    <property type="entry name" value="TREHALASE"/>
    <property type="match status" value="1"/>
</dbReference>
<evidence type="ECO:0000256" key="5">
    <source>
        <dbReference type="ARBA" id="ARBA00030473"/>
    </source>
</evidence>
<dbReference type="GO" id="GO:0004555">
    <property type="term" value="F:alpha,alpha-trehalase activity"/>
    <property type="evidence" value="ECO:0007669"/>
    <property type="project" value="UniProtKB-EC"/>
</dbReference>
<protein>
    <recommendedName>
        <fullName evidence="2">alpha,alpha-trehalase</fullName>
        <ecNumber evidence="2">3.2.1.28</ecNumber>
    </recommendedName>
    <alternativeName>
        <fullName evidence="5">Alpha,alpha-trehalase</fullName>
    </alternativeName>
    <alternativeName>
        <fullName evidence="6">Alpha,alpha-trehalose glucohydrolase</fullName>
    </alternativeName>
</protein>
<keyword evidence="4" id="KW-0326">Glycosidase</keyword>
<feature type="non-terminal residue" evidence="8">
    <location>
        <position position="205"/>
    </location>
</feature>
<gene>
    <name evidence="8" type="ORF">IWQ62_006507</name>
</gene>
<dbReference type="InterPro" id="IPR001661">
    <property type="entry name" value="Glyco_hydro_37"/>
</dbReference>
<name>A0A9W8AIA7_9FUNG</name>
<dbReference type="EMBL" id="JANBPY010003636">
    <property type="protein sequence ID" value="KAJ1950808.1"/>
    <property type="molecule type" value="Genomic_DNA"/>
</dbReference>
<dbReference type="PANTHER" id="PTHR23403:SF1">
    <property type="entry name" value="TREHALASE"/>
    <property type="match status" value="1"/>
</dbReference>
<evidence type="ECO:0000256" key="2">
    <source>
        <dbReference type="ARBA" id="ARBA00012757"/>
    </source>
</evidence>
<evidence type="ECO:0000256" key="4">
    <source>
        <dbReference type="ARBA" id="ARBA00023295"/>
    </source>
</evidence>
<proteinExistence type="inferred from homology"/>